<dbReference type="AlphaFoldDB" id="A0A1Y6FW03"/>
<accession>A0A1Y6FW03</accession>
<dbReference type="InterPro" id="IPR032557">
    <property type="entry name" value="DUF4935"/>
</dbReference>
<dbReference type="Proteomes" id="UP000194450">
    <property type="component" value="Unassembled WGS sequence"/>
</dbReference>
<evidence type="ECO:0000259" key="1">
    <source>
        <dbReference type="Pfam" id="PF16289"/>
    </source>
</evidence>
<dbReference type="RefSeq" id="WP_086435017.1">
    <property type="nucleotide sequence ID" value="NZ_FXWH01000002.1"/>
</dbReference>
<evidence type="ECO:0000313" key="3">
    <source>
        <dbReference type="Proteomes" id="UP000194450"/>
    </source>
</evidence>
<dbReference type="EMBL" id="FXWH01000002">
    <property type="protein sequence ID" value="SMQ79960.1"/>
    <property type="molecule type" value="Genomic_DNA"/>
</dbReference>
<feature type="domain" description="DUF4935" evidence="1">
    <location>
        <begin position="15"/>
        <end position="183"/>
    </location>
</feature>
<evidence type="ECO:0000313" key="2">
    <source>
        <dbReference type="EMBL" id="SMQ79960.1"/>
    </source>
</evidence>
<reference evidence="3" key="1">
    <citation type="submission" date="2017-04" db="EMBL/GenBank/DDBJ databases">
        <authorList>
            <person name="Varghese N."/>
            <person name="Submissions S."/>
        </authorList>
    </citation>
    <scope>NUCLEOTIDE SEQUENCE [LARGE SCALE GENOMIC DNA]</scope>
</reference>
<keyword evidence="3" id="KW-1185">Reference proteome</keyword>
<proteinExistence type="predicted"/>
<sequence length="390" mass="44956">MTNNNQYKNSDPLKIIFDTNILREDPSRTQPALKAVERLVRSTGATLFLPYVVVQEFLTHQKLQLDDAAETLNGSLISFMRKSTAYEPAQTSSNKLLSEIESLREAAFTAIEKNFYDWCEEYNVQVVEVTEKQAKDVLEAYFTGSNPFTKIKERKDFPDAYIYQQVKGLADKFNQVNFISKDKKLTACLREISGVRILDSIEMLTETKEFKSSLLDSEVSRNLMFIMSNLRVHDDIFFERLNTKVLFELTHPQIGRPGDVYIFEHSIIENVYCDAPETFQILKLFYYGNGEFGVQFSIEVIFEINSPHYPGEVHSYNEYRSSIDDLFDSEDALINFESDNKLSYEAHGLASLFILPNDLEQFIDGKDLTTILRLSELSLNKILRVNKVYS</sequence>
<dbReference type="Pfam" id="PF16289">
    <property type="entry name" value="PIN_12"/>
    <property type="match status" value="1"/>
</dbReference>
<protein>
    <recommendedName>
        <fullName evidence="1">DUF4935 domain-containing protein</fullName>
    </recommendedName>
</protein>
<organism evidence="2 3">
    <name type="scientific">Pseudidiomarina planktonica</name>
    <dbReference type="NCBI Taxonomy" id="1323738"/>
    <lineage>
        <taxon>Bacteria</taxon>
        <taxon>Pseudomonadati</taxon>
        <taxon>Pseudomonadota</taxon>
        <taxon>Gammaproteobacteria</taxon>
        <taxon>Alteromonadales</taxon>
        <taxon>Idiomarinaceae</taxon>
        <taxon>Pseudidiomarina</taxon>
    </lineage>
</organism>
<gene>
    <name evidence="2" type="ORF">SAMN06297229_1880</name>
</gene>
<name>A0A1Y6FW03_9GAMM</name>
<dbReference type="OrthoDB" id="5645374at2"/>